<dbReference type="NCBIfam" id="TIGR03180">
    <property type="entry name" value="UraD_2"/>
    <property type="match status" value="1"/>
</dbReference>
<sequence>MLLEEFNGADRLEAIAALRPCVDVTRWCEHLVDHRPYDSIEALEAEAAEAAAPFTQAEVEAALAHHPRIGERAQGESREASLSRSEQAGLAPDASVQDALRDGNRAYEDRFGRVFLIRAAGRTSEEILAALQERLRNDDDTEERIVAEQLRQIALLRLKGAVVA</sequence>
<comment type="caution">
    <text evidence="9">The sequence shown here is derived from an EMBL/GenBank/DDBJ whole genome shotgun (WGS) entry which is preliminary data.</text>
</comment>
<dbReference type="PANTHER" id="PTHR43466">
    <property type="entry name" value="2-OXO-4-HYDROXY-4-CARBOXY-5-UREIDOIMIDAZOLINE DECARBOXYLASE-RELATED"/>
    <property type="match status" value="1"/>
</dbReference>
<feature type="domain" description="Oxo-4-hydroxy-4-carboxy-5-ureidoimidazoline decarboxylase" evidence="8">
    <location>
        <begin position="8"/>
        <end position="159"/>
    </location>
</feature>
<evidence type="ECO:0000256" key="6">
    <source>
        <dbReference type="ARBA" id="ARBA00023239"/>
    </source>
</evidence>
<dbReference type="EMBL" id="JACCBH010000001">
    <property type="protein sequence ID" value="NYD54723.1"/>
    <property type="molecule type" value="Genomic_DNA"/>
</dbReference>
<evidence type="ECO:0000259" key="8">
    <source>
        <dbReference type="Pfam" id="PF09349"/>
    </source>
</evidence>
<dbReference type="Gene3D" id="1.10.3330.10">
    <property type="entry name" value="Oxo-4-hydroxy-4-carboxy-5-ureidoimidazoline decarboxylase"/>
    <property type="match status" value="1"/>
</dbReference>
<dbReference type="AlphaFoldDB" id="A0A7Y9EVM0"/>
<dbReference type="InterPro" id="IPR036778">
    <property type="entry name" value="OHCU_decarboxylase_sf"/>
</dbReference>
<organism evidence="9 10">
    <name type="scientific">Microbacterium pseudoresistens</name>
    <dbReference type="NCBI Taxonomy" id="640634"/>
    <lineage>
        <taxon>Bacteria</taxon>
        <taxon>Bacillati</taxon>
        <taxon>Actinomycetota</taxon>
        <taxon>Actinomycetes</taxon>
        <taxon>Micrococcales</taxon>
        <taxon>Microbacteriaceae</taxon>
        <taxon>Microbacterium</taxon>
    </lineage>
</organism>
<keyword evidence="6 9" id="KW-0456">Lyase</keyword>
<dbReference type="InterPro" id="IPR017595">
    <property type="entry name" value="OHCU_decarboxylase-2"/>
</dbReference>
<dbReference type="GO" id="GO:0051997">
    <property type="term" value="F:2-oxo-4-hydroxy-4-carboxy-5-ureidoimidazoline decarboxylase activity"/>
    <property type="evidence" value="ECO:0007669"/>
    <property type="project" value="UniProtKB-EC"/>
</dbReference>
<evidence type="ECO:0000313" key="9">
    <source>
        <dbReference type="EMBL" id="NYD54723.1"/>
    </source>
</evidence>
<comment type="catalytic activity">
    <reaction evidence="1">
        <text>5-hydroxy-2-oxo-4-ureido-2,5-dihydro-1H-imidazole-5-carboxylate + H(+) = (S)-allantoin + CO2</text>
        <dbReference type="Rhea" id="RHEA:26301"/>
        <dbReference type="ChEBI" id="CHEBI:15378"/>
        <dbReference type="ChEBI" id="CHEBI:15678"/>
        <dbReference type="ChEBI" id="CHEBI:16526"/>
        <dbReference type="ChEBI" id="CHEBI:58639"/>
        <dbReference type="EC" id="4.1.1.97"/>
    </reaction>
</comment>
<feature type="region of interest" description="Disordered" evidence="7">
    <location>
        <begin position="67"/>
        <end position="96"/>
    </location>
</feature>
<name>A0A7Y9EVM0_9MICO</name>
<comment type="pathway">
    <text evidence="2">Purine metabolism; urate degradation; (S)-allantoin from urate: step 3/3.</text>
</comment>
<dbReference type="EC" id="4.1.1.97" evidence="3"/>
<accession>A0A7Y9EVM0</accession>
<dbReference type="GO" id="GO:0019628">
    <property type="term" value="P:urate catabolic process"/>
    <property type="evidence" value="ECO:0007669"/>
    <property type="project" value="TreeGrafter"/>
</dbReference>
<evidence type="ECO:0000313" key="10">
    <source>
        <dbReference type="Proteomes" id="UP000552045"/>
    </source>
</evidence>
<dbReference type="Proteomes" id="UP000552045">
    <property type="component" value="Unassembled WGS sequence"/>
</dbReference>
<evidence type="ECO:0000256" key="5">
    <source>
        <dbReference type="ARBA" id="ARBA00022793"/>
    </source>
</evidence>
<dbReference type="SUPFAM" id="SSF158694">
    <property type="entry name" value="UraD-Like"/>
    <property type="match status" value="1"/>
</dbReference>
<keyword evidence="4" id="KW-0659">Purine metabolism</keyword>
<reference evidence="9 10" key="1">
    <citation type="submission" date="2020-07" db="EMBL/GenBank/DDBJ databases">
        <title>Sequencing the genomes of 1000 actinobacteria strains.</title>
        <authorList>
            <person name="Klenk H.-P."/>
        </authorList>
    </citation>
    <scope>NUCLEOTIDE SEQUENCE [LARGE SCALE GENOMIC DNA]</scope>
    <source>
        <strain evidence="9 10">DSM 22185</strain>
    </source>
</reference>
<proteinExistence type="predicted"/>
<dbReference type="InterPro" id="IPR018020">
    <property type="entry name" value="OHCU_decarboxylase"/>
</dbReference>
<keyword evidence="10" id="KW-1185">Reference proteome</keyword>
<dbReference type="NCBIfam" id="NF010372">
    <property type="entry name" value="PRK13798.1"/>
    <property type="match status" value="1"/>
</dbReference>
<dbReference type="Pfam" id="PF09349">
    <property type="entry name" value="OHCU_decarbox"/>
    <property type="match status" value="1"/>
</dbReference>
<feature type="compositionally biased region" description="Basic and acidic residues" evidence="7">
    <location>
        <begin position="68"/>
        <end position="81"/>
    </location>
</feature>
<evidence type="ECO:0000256" key="2">
    <source>
        <dbReference type="ARBA" id="ARBA00004754"/>
    </source>
</evidence>
<gene>
    <name evidence="9" type="ORF">BKA02_001778</name>
</gene>
<evidence type="ECO:0000256" key="1">
    <source>
        <dbReference type="ARBA" id="ARBA00001163"/>
    </source>
</evidence>
<keyword evidence="5" id="KW-0210">Decarboxylase</keyword>
<evidence type="ECO:0000256" key="3">
    <source>
        <dbReference type="ARBA" id="ARBA00012257"/>
    </source>
</evidence>
<dbReference type="GO" id="GO:0006144">
    <property type="term" value="P:purine nucleobase metabolic process"/>
    <property type="evidence" value="ECO:0007669"/>
    <property type="project" value="UniProtKB-KW"/>
</dbReference>
<dbReference type="PANTHER" id="PTHR43466:SF1">
    <property type="entry name" value="2-OXO-4-HYDROXY-4-CARBOXY-5-UREIDOIMIDAZOLINE DECARBOXYLASE-RELATED"/>
    <property type="match status" value="1"/>
</dbReference>
<protein>
    <recommendedName>
        <fullName evidence="3">2-oxo-4-hydroxy-4-carboxy-5-ureidoimidazoline decarboxylase</fullName>
        <ecNumber evidence="3">4.1.1.97</ecNumber>
    </recommendedName>
</protein>
<evidence type="ECO:0000256" key="4">
    <source>
        <dbReference type="ARBA" id="ARBA00022631"/>
    </source>
</evidence>
<evidence type="ECO:0000256" key="7">
    <source>
        <dbReference type="SAM" id="MobiDB-lite"/>
    </source>
</evidence>